<dbReference type="RefSeq" id="WP_116848459.1">
    <property type="nucleotide sequence ID" value="NZ_QTJU01000006.1"/>
</dbReference>
<feature type="transmembrane region" description="Helical" evidence="7">
    <location>
        <begin position="275"/>
        <end position="297"/>
    </location>
</feature>
<dbReference type="PANTHER" id="PTHR23511">
    <property type="entry name" value="SYNAPTIC VESICLE GLYCOPROTEIN 2"/>
    <property type="match status" value="1"/>
</dbReference>
<feature type="transmembrane region" description="Helical" evidence="7">
    <location>
        <begin position="27"/>
        <end position="50"/>
    </location>
</feature>
<dbReference type="InterPro" id="IPR005829">
    <property type="entry name" value="Sugar_transporter_CS"/>
</dbReference>
<dbReference type="InterPro" id="IPR020846">
    <property type="entry name" value="MFS_dom"/>
</dbReference>
<dbReference type="Proteomes" id="UP000261284">
    <property type="component" value="Unassembled WGS sequence"/>
</dbReference>
<keyword evidence="6 7" id="KW-0472">Membrane</keyword>
<dbReference type="OrthoDB" id="9787026at2"/>
<keyword evidence="5 7" id="KW-1133">Transmembrane helix</keyword>
<dbReference type="PANTHER" id="PTHR23511:SF34">
    <property type="entry name" value="SYNAPTIC VESICLE GLYCOPROTEIN 2"/>
    <property type="match status" value="1"/>
</dbReference>
<accession>A0A3E1NGS6</accession>
<dbReference type="GO" id="GO:0022857">
    <property type="term" value="F:transmembrane transporter activity"/>
    <property type="evidence" value="ECO:0007669"/>
    <property type="project" value="InterPro"/>
</dbReference>
<feature type="transmembrane region" description="Helical" evidence="7">
    <location>
        <begin position="328"/>
        <end position="350"/>
    </location>
</feature>
<evidence type="ECO:0000256" key="3">
    <source>
        <dbReference type="ARBA" id="ARBA00022448"/>
    </source>
</evidence>
<evidence type="ECO:0000313" key="9">
    <source>
        <dbReference type="EMBL" id="RFM27155.1"/>
    </source>
</evidence>
<dbReference type="EMBL" id="QTJU01000006">
    <property type="protein sequence ID" value="RFM27155.1"/>
    <property type="molecule type" value="Genomic_DNA"/>
</dbReference>
<keyword evidence="3" id="KW-0813">Transport</keyword>
<feature type="transmembrane region" description="Helical" evidence="7">
    <location>
        <begin position="186"/>
        <end position="205"/>
    </location>
</feature>
<dbReference type="SUPFAM" id="SSF103473">
    <property type="entry name" value="MFS general substrate transporter"/>
    <property type="match status" value="1"/>
</dbReference>
<evidence type="ECO:0000256" key="7">
    <source>
        <dbReference type="SAM" id="Phobius"/>
    </source>
</evidence>
<reference evidence="9 10" key="1">
    <citation type="submission" date="2018-08" db="EMBL/GenBank/DDBJ databases">
        <title>Chitinophagaceae sp. K23C18032701, a novel bacterium isolated from forest soil.</title>
        <authorList>
            <person name="Wang C."/>
        </authorList>
    </citation>
    <scope>NUCLEOTIDE SEQUENCE [LARGE SCALE GENOMIC DNA]</scope>
    <source>
        <strain evidence="9 10">K23C18032701</strain>
    </source>
</reference>
<evidence type="ECO:0000256" key="1">
    <source>
        <dbReference type="ARBA" id="ARBA00004141"/>
    </source>
</evidence>
<evidence type="ECO:0000256" key="6">
    <source>
        <dbReference type="ARBA" id="ARBA00023136"/>
    </source>
</evidence>
<dbReference type="AlphaFoldDB" id="A0A3E1NGS6"/>
<dbReference type="PROSITE" id="PS00217">
    <property type="entry name" value="SUGAR_TRANSPORT_2"/>
    <property type="match status" value="1"/>
</dbReference>
<dbReference type="PROSITE" id="PS50850">
    <property type="entry name" value="MFS"/>
    <property type="match status" value="1"/>
</dbReference>
<feature type="transmembrane region" description="Helical" evidence="7">
    <location>
        <begin position="70"/>
        <end position="90"/>
    </location>
</feature>
<evidence type="ECO:0000256" key="2">
    <source>
        <dbReference type="ARBA" id="ARBA00010992"/>
    </source>
</evidence>
<evidence type="ECO:0000259" key="8">
    <source>
        <dbReference type="PROSITE" id="PS50850"/>
    </source>
</evidence>
<dbReference type="Gene3D" id="1.20.1250.20">
    <property type="entry name" value="MFS general substrate transporter like domains"/>
    <property type="match status" value="2"/>
</dbReference>
<comment type="similarity">
    <text evidence="2">Belongs to the major facilitator superfamily. Sugar transporter (TC 2.A.1.1) family.</text>
</comment>
<feature type="transmembrane region" description="Helical" evidence="7">
    <location>
        <begin position="102"/>
        <end position="120"/>
    </location>
</feature>
<sequence>MKTTTIAPAPDFTRNAPAAIATPGITALFLCCFFSSTLGGTVSTLMSVYLPVAVKDLLSSNHNGQQLENIGASINAVFIYGWMAGGFIWGLLCDRIGRKQSFLYATLCYGLFTVLTGFSYSWISVVVFRFLTGFGVGGVLVTTTILVSEAYSDKKRAVALGILSISIPLGIFSAGLINYFIASWRFGFAIGLLPVVIALLGARLIKSGVDGPLTTQRSHTTQPSLFSPNTRKNLVGGSLIFGAALIGLWATFSWLPSWIQSLLGTADAQKERGMSMMLMGAGGLTGGFISGWIVNALGVRKTMMVCFAGCFLLSFTLFKLTTAVSPLLYLQIAAMALFFGISQGALSVYIPQLFPKNISASATGFCFNIGRLFTATVVFFIGSLVTFLGGYGNAVFSFSFVFLLGLIVTLFFRTEKYSG</sequence>
<feature type="domain" description="Major facilitator superfamily (MFS) profile" evidence="8">
    <location>
        <begin position="28"/>
        <end position="417"/>
    </location>
</feature>
<organism evidence="9 10">
    <name type="scientific">Deminuibacter soli</name>
    <dbReference type="NCBI Taxonomy" id="2291815"/>
    <lineage>
        <taxon>Bacteria</taxon>
        <taxon>Pseudomonadati</taxon>
        <taxon>Bacteroidota</taxon>
        <taxon>Chitinophagia</taxon>
        <taxon>Chitinophagales</taxon>
        <taxon>Chitinophagaceae</taxon>
        <taxon>Deminuibacter</taxon>
    </lineage>
</organism>
<gene>
    <name evidence="9" type="ORF">DXN05_16990</name>
</gene>
<name>A0A3E1NGS6_9BACT</name>
<keyword evidence="4 7" id="KW-0812">Transmembrane</keyword>
<evidence type="ECO:0000256" key="4">
    <source>
        <dbReference type="ARBA" id="ARBA00022692"/>
    </source>
</evidence>
<feature type="transmembrane region" description="Helical" evidence="7">
    <location>
        <begin position="159"/>
        <end position="180"/>
    </location>
</feature>
<feature type="transmembrane region" description="Helical" evidence="7">
    <location>
        <begin position="362"/>
        <end position="388"/>
    </location>
</feature>
<dbReference type="Pfam" id="PF07690">
    <property type="entry name" value="MFS_1"/>
    <property type="match status" value="1"/>
</dbReference>
<feature type="transmembrane region" description="Helical" evidence="7">
    <location>
        <begin position="126"/>
        <end position="147"/>
    </location>
</feature>
<keyword evidence="10" id="KW-1185">Reference proteome</keyword>
<dbReference type="InterPro" id="IPR036259">
    <property type="entry name" value="MFS_trans_sf"/>
</dbReference>
<proteinExistence type="inferred from homology"/>
<dbReference type="GO" id="GO:0016020">
    <property type="term" value="C:membrane"/>
    <property type="evidence" value="ECO:0007669"/>
    <property type="project" value="UniProtKB-SubCell"/>
</dbReference>
<feature type="transmembrane region" description="Helical" evidence="7">
    <location>
        <begin position="234"/>
        <end position="255"/>
    </location>
</feature>
<feature type="transmembrane region" description="Helical" evidence="7">
    <location>
        <begin position="304"/>
        <end position="322"/>
    </location>
</feature>
<evidence type="ECO:0000313" key="10">
    <source>
        <dbReference type="Proteomes" id="UP000261284"/>
    </source>
</evidence>
<comment type="caution">
    <text evidence="9">The sequence shown here is derived from an EMBL/GenBank/DDBJ whole genome shotgun (WGS) entry which is preliminary data.</text>
</comment>
<comment type="subcellular location">
    <subcellularLocation>
        <location evidence="1">Membrane</location>
        <topology evidence="1">Multi-pass membrane protein</topology>
    </subcellularLocation>
</comment>
<protein>
    <submittedName>
        <fullName evidence="9">MFS transporter</fullName>
    </submittedName>
</protein>
<dbReference type="InterPro" id="IPR011701">
    <property type="entry name" value="MFS"/>
</dbReference>
<feature type="transmembrane region" description="Helical" evidence="7">
    <location>
        <begin position="394"/>
        <end position="412"/>
    </location>
</feature>
<evidence type="ECO:0000256" key="5">
    <source>
        <dbReference type="ARBA" id="ARBA00022989"/>
    </source>
</evidence>